<keyword evidence="2" id="KW-0732">Signal</keyword>
<dbReference type="AlphaFoldDB" id="A0A0K0EZK4"/>
<reference evidence="4" key="2">
    <citation type="submission" date="2015-08" db="UniProtKB">
        <authorList>
            <consortium name="WormBaseParasite"/>
        </authorList>
    </citation>
    <scope>IDENTIFICATION</scope>
</reference>
<sequence length="354" mass="42192">MMYYIIIFIFLIHFINGSENLVKHHQIIPPEVSTHLKIKICSHERNPLQHDVMLYFPEVVRFCASLHTNKNKRLLDREKQKTTFIEPKVVIKFQAINSTNQCSITFTGYQSEYRFSPDLGYYSACQKSISQYVSSLVDNESPIWTQTNHQCPIQDLPKTTEDYMACDLLTNNWYQLSFFSTIRFETYKNRLYHKHFSNYTTNYIFKPDFIVHRTGDETEYLKTLVDLKVIHENCDIARYLVKIDKDWALPIKAYFEYRIVHNEKAKHFQKISNGTIQHWYSGELKMLKDPWKHELCIKFSWKGSRVKHRFCEVIADYNECPPILLTSNNKTKNNNFYCITFIILIFISYIMTNN</sequence>
<organism evidence="3 4">
    <name type="scientific">Strongyloides venezuelensis</name>
    <name type="common">Threadworm</name>
    <dbReference type="NCBI Taxonomy" id="75913"/>
    <lineage>
        <taxon>Eukaryota</taxon>
        <taxon>Metazoa</taxon>
        <taxon>Ecdysozoa</taxon>
        <taxon>Nematoda</taxon>
        <taxon>Chromadorea</taxon>
        <taxon>Rhabditida</taxon>
        <taxon>Tylenchina</taxon>
        <taxon>Panagrolaimomorpha</taxon>
        <taxon>Strongyloidoidea</taxon>
        <taxon>Strongyloididae</taxon>
        <taxon>Strongyloides</taxon>
    </lineage>
</organism>
<evidence type="ECO:0000256" key="2">
    <source>
        <dbReference type="SAM" id="SignalP"/>
    </source>
</evidence>
<feature type="transmembrane region" description="Helical" evidence="1">
    <location>
        <begin position="334"/>
        <end position="352"/>
    </location>
</feature>
<evidence type="ECO:0000313" key="3">
    <source>
        <dbReference type="Proteomes" id="UP000035680"/>
    </source>
</evidence>
<evidence type="ECO:0000256" key="1">
    <source>
        <dbReference type="SAM" id="Phobius"/>
    </source>
</evidence>
<dbReference type="Proteomes" id="UP000035680">
    <property type="component" value="Unassembled WGS sequence"/>
</dbReference>
<keyword evidence="1" id="KW-0472">Membrane</keyword>
<proteinExistence type="predicted"/>
<keyword evidence="1" id="KW-0812">Transmembrane</keyword>
<keyword evidence="1" id="KW-1133">Transmembrane helix</keyword>
<evidence type="ECO:0000313" key="4">
    <source>
        <dbReference type="WBParaSite" id="SVE_0196300.1"/>
    </source>
</evidence>
<dbReference type="WBParaSite" id="SVE_0196300.1">
    <property type="protein sequence ID" value="SVE_0196300.1"/>
    <property type="gene ID" value="SVE_0196300"/>
</dbReference>
<feature type="signal peptide" evidence="2">
    <location>
        <begin position="1"/>
        <end position="17"/>
    </location>
</feature>
<accession>A0A0K0EZK4</accession>
<reference evidence="3" key="1">
    <citation type="submission" date="2014-07" db="EMBL/GenBank/DDBJ databases">
        <authorList>
            <person name="Martin A.A"/>
            <person name="De Silva N."/>
        </authorList>
    </citation>
    <scope>NUCLEOTIDE SEQUENCE</scope>
</reference>
<protein>
    <submittedName>
        <fullName evidence="4">Uncharacterized protein</fullName>
    </submittedName>
</protein>
<feature type="chain" id="PRO_5005329105" evidence="2">
    <location>
        <begin position="18"/>
        <end position="354"/>
    </location>
</feature>
<keyword evidence="3" id="KW-1185">Reference proteome</keyword>
<name>A0A0K0EZK4_STRVS</name>